<keyword evidence="3" id="KW-0158">Chromosome</keyword>
<keyword evidence="5" id="KW-0159">Chromosome partition</keyword>
<evidence type="ECO:0000259" key="11">
    <source>
        <dbReference type="Pfam" id="PF07558"/>
    </source>
</evidence>
<evidence type="ECO:0000256" key="3">
    <source>
        <dbReference type="ARBA" id="ARBA00022454"/>
    </source>
</evidence>
<accession>A0A420IF75</accession>
<dbReference type="InterPro" id="IPR011515">
    <property type="entry name" value="Shugoshin_C"/>
</dbReference>
<feature type="region of interest" description="Disordered" evidence="9">
    <location>
        <begin position="279"/>
        <end position="373"/>
    </location>
</feature>
<evidence type="ECO:0000256" key="9">
    <source>
        <dbReference type="SAM" id="MobiDB-lite"/>
    </source>
</evidence>
<feature type="region of interest" description="Disordered" evidence="9">
    <location>
        <begin position="121"/>
        <end position="141"/>
    </location>
</feature>
<evidence type="ECO:0000313" key="12">
    <source>
        <dbReference type="EMBL" id="RKF73194.1"/>
    </source>
</evidence>
<evidence type="ECO:0000256" key="2">
    <source>
        <dbReference type="ARBA" id="ARBA00010845"/>
    </source>
</evidence>
<gene>
    <name evidence="12" type="ORF">GcM1_245104</name>
</gene>
<dbReference type="GO" id="GO:0005634">
    <property type="term" value="C:nucleus"/>
    <property type="evidence" value="ECO:0007669"/>
    <property type="project" value="InterPro"/>
</dbReference>
<dbReference type="InterPro" id="IPR011516">
    <property type="entry name" value="Shugoshin_N"/>
</dbReference>
<evidence type="ECO:0000256" key="8">
    <source>
        <dbReference type="ARBA" id="ARBA00023328"/>
    </source>
</evidence>
<evidence type="ECO:0000259" key="10">
    <source>
        <dbReference type="Pfam" id="PF07557"/>
    </source>
</evidence>
<keyword evidence="8" id="KW-0137">Centromere</keyword>
<feature type="domain" description="Shugoshin C-terminal" evidence="10">
    <location>
        <begin position="476"/>
        <end position="499"/>
    </location>
</feature>
<feature type="compositionally biased region" description="Basic and acidic residues" evidence="9">
    <location>
        <begin position="284"/>
        <end position="313"/>
    </location>
</feature>
<feature type="compositionally biased region" description="Basic and acidic residues" evidence="9">
    <location>
        <begin position="323"/>
        <end position="332"/>
    </location>
</feature>
<keyword evidence="4" id="KW-0132">Cell division</keyword>
<protein>
    <submittedName>
        <fullName evidence="12">Shugoshin</fullName>
    </submittedName>
</protein>
<feature type="region of interest" description="Disordered" evidence="9">
    <location>
        <begin position="519"/>
        <end position="682"/>
    </location>
</feature>
<feature type="compositionally biased region" description="Polar residues" evidence="9">
    <location>
        <begin position="584"/>
        <end position="603"/>
    </location>
</feature>
<comment type="subcellular location">
    <subcellularLocation>
        <location evidence="1">Chromosome</location>
        <location evidence="1">Centromere</location>
    </subcellularLocation>
</comment>
<dbReference type="Proteomes" id="UP000285326">
    <property type="component" value="Unassembled WGS sequence"/>
</dbReference>
<comment type="similarity">
    <text evidence="2">Belongs to the shugoshin family.</text>
</comment>
<dbReference type="GO" id="GO:0045132">
    <property type="term" value="P:meiotic chromosome segregation"/>
    <property type="evidence" value="ECO:0007669"/>
    <property type="project" value="InterPro"/>
</dbReference>
<evidence type="ECO:0000256" key="6">
    <source>
        <dbReference type="ARBA" id="ARBA00023054"/>
    </source>
</evidence>
<dbReference type="Pfam" id="PF07558">
    <property type="entry name" value="Shugoshin_N"/>
    <property type="match status" value="1"/>
</dbReference>
<evidence type="ECO:0000256" key="5">
    <source>
        <dbReference type="ARBA" id="ARBA00022829"/>
    </source>
</evidence>
<proteinExistence type="inferred from homology"/>
<reference evidence="12 13" key="1">
    <citation type="journal article" date="2018" name="BMC Genomics">
        <title>Comparative genome analyses reveal sequence features reflecting distinct modes of host-adaptation between dicot and monocot powdery mildew.</title>
        <authorList>
            <person name="Wu Y."/>
            <person name="Ma X."/>
            <person name="Pan Z."/>
            <person name="Kale S.D."/>
            <person name="Song Y."/>
            <person name="King H."/>
            <person name="Zhang Q."/>
            <person name="Presley C."/>
            <person name="Deng X."/>
            <person name="Wei C.I."/>
            <person name="Xiao S."/>
        </authorList>
    </citation>
    <scope>NUCLEOTIDE SEQUENCE [LARGE SCALE GENOMIC DNA]</scope>
    <source>
        <strain evidence="12">UMSG1</strain>
    </source>
</reference>
<evidence type="ECO:0000256" key="4">
    <source>
        <dbReference type="ARBA" id="ARBA00022618"/>
    </source>
</evidence>
<organism evidence="12 13">
    <name type="scientific">Golovinomyces cichoracearum</name>
    <dbReference type="NCBI Taxonomy" id="62708"/>
    <lineage>
        <taxon>Eukaryota</taxon>
        <taxon>Fungi</taxon>
        <taxon>Dikarya</taxon>
        <taxon>Ascomycota</taxon>
        <taxon>Pezizomycotina</taxon>
        <taxon>Leotiomycetes</taxon>
        <taxon>Erysiphales</taxon>
        <taxon>Erysiphaceae</taxon>
        <taxon>Golovinomyces</taxon>
    </lineage>
</organism>
<feature type="compositionally biased region" description="Basic and acidic residues" evidence="9">
    <location>
        <begin position="604"/>
        <end position="634"/>
    </location>
</feature>
<feature type="domain" description="Shugoshin N-terminal coiled-coil" evidence="11">
    <location>
        <begin position="35"/>
        <end position="79"/>
    </location>
</feature>
<comment type="caution">
    <text evidence="12">The sequence shown here is derived from an EMBL/GenBank/DDBJ whole genome shotgun (WGS) entry which is preliminary data.</text>
</comment>
<evidence type="ECO:0000256" key="7">
    <source>
        <dbReference type="ARBA" id="ARBA00023306"/>
    </source>
</evidence>
<keyword evidence="7" id="KW-0131">Cell cycle</keyword>
<feature type="compositionally biased region" description="Polar residues" evidence="9">
    <location>
        <begin position="532"/>
        <end position="545"/>
    </location>
</feature>
<dbReference type="Pfam" id="PF07557">
    <property type="entry name" value="Shugoshin_C"/>
    <property type="match status" value="1"/>
</dbReference>
<dbReference type="AlphaFoldDB" id="A0A420IF75"/>
<keyword evidence="6" id="KW-0175">Coiled coil</keyword>
<feature type="compositionally biased region" description="Polar residues" evidence="9">
    <location>
        <begin position="333"/>
        <end position="347"/>
    </location>
</feature>
<evidence type="ECO:0000313" key="13">
    <source>
        <dbReference type="Proteomes" id="UP000285326"/>
    </source>
</evidence>
<dbReference type="GO" id="GO:0051301">
    <property type="term" value="P:cell division"/>
    <property type="evidence" value="ECO:0007669"/>
    <property type="project" value="UniProtKB-KW"/>
</dbReference>
<evidence type="ECO:0000256" key="1">
    <source>
        <dbReference type="ARBA" id="ARBA00004584"/>
    </source>
</evidence>
<feature type="compositionally biased region" description="Polar residues" evidence="9">
    <location>
        <begin position="635"/>
        <end position="644"/>
    </location>
</feature>
<sequence>MARLNEPGASPETLESRKFTRNIQASKKITNFIEVKRKFIRQNRDLARVNSTQSLRIGELENEISKLLSENLSLRGQILRLQSDQENRKARRIGEQTFRLKALLESKLVEISALVGNLGQEAQQHKIPPKRRKNRCSSSIQSPKENWENFYSEKEAVLSPDGRLPPILEDPSHLRRNSENQDSYNRTFTAEIFSVESPEIGSPPKLQFVDADPVKIEIPTNNNNRSIDEPISLDPTLSITVEQRRKKKDSLGSADVKRQNFASTTSENKEIIGTLRSGAKRKLSVREEEERAVEVNGDKKEATNRERKSKSTADVKPITTVDEQGRDVKNETENQIIKNSKSSSPCTRGSREKQNLSERKALAPKNVNASPRKRNNLIGDAKKLSGNITPKVARTKEKNSENIQHIDVFREPSAEIILETTEFPDETYSQAKLQIPAASSKISTDVLTVLSASPLVNKLEVSPRPLDVVPPSGDSSRPSRRVRGSVSYAEPNLRHKMRRPTKKLADAIIRDELNSSGRQPVNLNEVREGSIVTPNSRTCSIQNGRKSPPTLERSNPKTISGKDDSSSTAHKNISLVKEEKENLTSEPTPVTTAQSKSNQASAKTKNEQLRLESKSLDCSRGKNENTDKDHRTDSDTSSLLSPFSKTKMKDNQIDSNCDSNEPSTNSVHKKSSDTVSRRRRRSTLAIRSASTMATESSREIDLKVSSRHNIIV</sequence>
<feature type="compositionally biased region" description="Polar residues" evidence="9">
    <location>
        <begin position="653"/>
        <end position="666"/>
    </location>
</feature>
<dbReference type="EMBL" id="MCBS01024551">
    <property type="protein sequence ID" value="RKF73194.1"/>
    <property type="molecule type" value="Genomic_DNA"/>
</dbReference>
<dbReference type="GO" id="GO:0000779">
    <property type="term" value="C:condensed chromosome, centromeric region"/>
    <property type="evidence" value="ECO:0007669"/>
    <property type="project" value="UniProtKB-ARBA"/>
</dbReference>
<feature type="compositionally biased region" description="Basic and acidic residues" evidence="9">
    <location>
        <begin position="349"/>
        <end position="361"/>
    </location>
</feature>
<name>A0A420IF75_9PEZI</name>
<feature type="region of interest" description="Disordered" evidence="9">
    <location>
        <begin position="463"/>
        <end position="501"/>
    </location>
</feature>
<feature type="compositionally biased region" description="Low complexity" evidence="9">
    <location>
        <begin position="467"/>
        <end position="476"/>
    </location>
</feature>